<name>A0AA86QT90_9EUKA</name>
<comment type="caution">
    <text evidence="2">The sequence shown here is derived from an EMBL/GenBank/DDBJ whole genome shotgun (WGS) entry which is preliminary data.</text>
</comment>
<evidence type="ECO:0000313" key="2">
    <source>
        <dbReference type="EMBL" id="CAI9963623.1"/>
    </source>
</evidence>
<dbReference type="GO" id="GO:0003677">
    <property type="term" value="F:DNA binding"/>
    <property type="evidence" value="ECO:0007669"/>
    <property type="project" value="UniProtKB-KW"/>
</dbReference>
<dbReference type="SUPFAM" id="SSF46689">
    <property type="entry name" value="Homeodomain-like"/>
    <property type="match status" value="1"/>
</dbReference>
<proteinExistence type="predicted"/>
<dbReference type="InterPro" id="IPR001005">
    <property type="entry name" value="SANT/Myb"/>
</dbReference>
<accession>A0AA86QT90</accession>
<evidence type="ECO:0000313" key="3">
    <source>
        <dbReference type="EMBL" id="CAL6020391.1"/>
    </source>
</evidence>
<dbReference type="Pfam" id="PF00249">
    <property type="entry name" value="Myb_DNA-binding"/>
    <property type="match status" value="1"/>
</dbReference>
<reference evidence="2" key="1">
    <citation type="submission" date="2023-06" db="EMBL/GenBank/DDBJ databases">
        <authorList>
            <person name="Kurt Z."/>
        </authorList>
    </citation>
    <scope>NUCLEOTIDE SEQUENCE</scope>
</reference>
<feature type="domain" description="Myb-like" evidence="1">
    <location>
        <begin position="4"/>
        <end position="57"/>
    </location>
</feature>
<evidence type="ECO:0000259" key="1">
    <source>
        <dbReference type="PROSITE" id="PS50090"/>
    </source>
</evidence>
<sequence length="198" mass="23780">MIQSKRENYKNWSEDEISQLIQVARIYRTDKVDWAKVQKHFPERSCQQLKSFYNNRIKQYVFKEENGVPQAKIPIVLYGYYQMITNYIPENETLEEKVKRVFIHTCWEDVLANVVFAMSEVSENFDFHKKLLVAMREGIKIHWHEKPILEEAFKNNANQIRKHGFDITKEQWDKFQARLNAIQLDLLMERINKIVGVQ</sequence>
<reference evidence="3 4" key="2">
    <citation type="submission" date="2024-07" db="EMBL/GenBank/DDBJ databases">
        <authorList>
            <person name="Akdeniz Z."/>
        </authorList>
    </citation>
    <scope>NUCLEOTIDE SEQUENCE [LARGE SCALE GENOMIC DNA]</scope>
</reference>
<keyword evidence="2" id="KW-0238">DNA-binding</keyword>
<organism evidence="2">
    <name type="scientific">Hexamita inflata</name>
    <dbReference type="NCBI Taxonomy" id="28002"/>
    <lineage>
        <taxon>Eukaryota</taxon>
        <taxon>Metamonada</taxon>
        <taxon>Diplomonadida</taxon>
        <taxon>Hexamitidae</taxon>
        <taxon>Hexamitinae</taxon>
        <taxon>Hexamita</taxon>
    </lineage>
</organism>
<dbReference type="InterPro" id="IPR009057">
    <property type="entry name" value="Homeodomain-like_sf"/>
</dbReference>
<dbReference type="AlphaFoldDB" id="A0AA86QT90"/>
<protein>
    <submittedName>
        <fullName evidence="2">Myb-like DNA-binding domain-containing protein</fullName>
    </submittedName>
    <submittedName>
        <fullName evidence="3">Myb-like_DNA-binding domain-containing protein</fullName>
    </submittedName>
</protein>
<keyword evidence="4" id="KW-1185">Reference proteome</keyword>
<dbReference type="Gene3D" id="1.10.10.60">
    <property type="entry name" value="Homeodomain-like"/>
    <property type="match status" value="1"/>
</dbReference>
<dbReference type="CDD" id="cd00167">
    <property type="entry name" value="SANT"/>
    <property type="match status" value="1"/>
</dbReference>
<dbReference type="EMBL" id="CATOUU010000969">
    <property type="protein sequence ID" value="CAI9963623.1"/>
    <property type="molecule type" value="Genomic_DNA"/>
</dbReference>
<gene>
    <name evidence="3" type="ORF">HINF_LOCUS27412</name>
    <name evidence="2" type="ORF">HINF_LOCUS51268</name>
</gene>
<dbReference type="Proteomes" id="UP001642409">
    <property type="component" value="Unassembled WGS sequence"/>
</dbReference>
<dbReference type="SMART" id="SM00717">
    <property type="entry name" value="SANT"/>
    <property type="match status" value="1"/>
</dbReference>
<dbReference type="PROSITE" id="PS50090">
    <property type="entry name" value="MYB_LIKE"/>
    <property type="match status" value="1"/>
</dbReference>
<evidence type="ECO:0000313" key="4">
    <source>
        <dbReference type="Proteomes" id="UP001642409"/>
    </source>
</evidence>
<dbReference type="EMBL" id="CAXDID020000085">
    <property type="protein sequence ID" value="CAL6020391.1"/>
    <property type="molecule type" value="Genomic_DNA"/>
</dbReference>